<organism evidence="7 8">
    <name type="scientific">Coniochaeta ligniaria NRRL 30616</name>
    <dbReference type="NCBI Taxonomy" id="1408157"/>
    <lineage>
        <taxon>Eukaryota</taxon>
        <taxon>Fungi</taxon>
        <taxon>Dikarya</taxon>
        <taxon>Ascomycota</taxon>
        <taxon>Pezizomycotina</taxon>
        <taxon>Sordariomycetes</taxon>
        <taxon>Sordariomycetidae</taxon>
        <taxon>Coniochaetales</taxon>
        <taxon>Coniochaetaceae</taxon>
        <taxon>Coniochaeta</taxon>
    </lineage>
</organism>
<evidence type="ECO:0000256" key="3">
    <source>
        <dbReference type="ARBA" id="ARBA00022741"/>
    </source>
</evidence>
<keyword evidence="4" id="KW-0067">ATP-binding</keyword>
<protein>
    <submittedName>
        <fullName evidence="7">Class II aaRS and biotin synthetase</fullName>
    </submittedName>
</protein>
<dbReference type="STRING" id="1408157.A0A1J7JHI7"/>
<dbReference type="InterPro" id="IPR045864">
    <property type="entry name" value="aa-tRNA-synth_II/BPL/LPL"/>
</dbReference>
<dbReference type="OrthoDB" id="372395at2759"/>
<keyword evidence="1" id="KW-0963">Cytoplasm</keyword>
<evidence type="ECO:0000313" key="7">
    <source>
        <dbReference type="EMBL" id="OIW29208.1"/>
    </source>
</evidence>
<feature type="domain" description="Aminoacyl-transfer RNA synthetases class-II family profile" evidence="6">
    <location>
        <begin position="193"/>
        <end position="517"/>
    </location>
</feature>
<evidence type="ECO:0000256" key="1">
    <source>
        <dbReference type="ARBA" id="ARBA00022490"/>
    </source>
</evidence>
<keyword evidence="8" id="KW-1185">Reference proteome</keyword>
<dbReference type="InterPro" id="IPR006195">
    <property type="entry name" value="aa-tRNA-synth_II"/>
</dbReference>
<dbReference type="SUPFAM" id="SSF55681">
    <property type="entry name" value="Class II aaRS and biotin synthetases"/>
    <property type="match status" value="1"/>
</dbReference>
<dbReference type="EMBL" id="KV875098">
    <property type="protein sequence ID" value="OIW29208.1"/>
    <property type="molecule type" value="Genomic_DNA"/>
</dbReference>
<dbReference type="GO" id="GO:0005524">
    <property type="term" value="F:ATP binding"/>
    <property type="evidence" value="ECO:0007669"/>
    <property type="project" value="InterPro"/>
</dbReference>
<evidence type="ECO:0000313" key="8">
    <source>
        <dbReference type="Proteomes" id="UP000182658"/>
    </source>
</evidence>
<sequence>MGADTGREDSNCQSTNLNRKGAADHADRQRGHPVVFDARVHALPSISKSNTDGADHAALITLQLRRTGGHFVNILLGPDTADSSSLDAARALTVESLVRVTGCFHPDADNANQANERRDGVSAPALPSKTTFRASKLVTLSIAKPGLENNPIHQLDLHRAQRTTAAPSSTASIDVRLDNRLLDARVSATAAIFKLFSGVHEQAVAILAEKRFIHIPTPALIGYEFPGEEEDLFSVPYFDIAARLAPTGEVHLGMALAADLERVYDFHTVFRREPLSDGRHLTEFTMLELVFNLKDDWTEILDLASDIVTSLIQSLQQEDKYNSLTQTAKRLFPLAGTFKLGLDKNGKLFQCTFSEAKEILQGPLNFTSSSDQADFTRDEEAALGRYFASSSSYFGIPTDVFIITHFPRRLRACNIHPSVSLPGTSESFDVILRGQEIATGCRLLHAHDHLRAAFAARDPPIDPDSPGWRPYTTAHEIGMPPWGGFGMGVNRLVQGFLGLEDVRETVLFPRDAARLRP</sequence>
<feature type="region of interest" description="Disordered" evidence="5">
    <location>
        <begin position="106"/>
        <end position="126"/>
    </location>
</feature>
<dbReference type="PROSITE" id="PS50862">
    <property type="entry name" value="AA_TRNA_LIGASE_II"/>
    <property type="match status" value="1"/>
</dbReference>
<evidence type="ECO:0000259" key="6">
    <source>
        <dbReference type="PROSITE" id="PS50862"/>
    </source>
</evidence>
<dbReference type="PANTHER" id="PTHR43450:SF4">
    <property type="entry name" value="ASPARTATE--TRNA LIGASE"/>
    <property type="match status" value="1"/>
</dbReference>
<keyword evidence="3" id="KW-0547">Nucleotide-binding</keyword>
<feature type="compositionally biased region" description="Basic and acidic residues" evidence="5">
    <location>
        <begin position="1"/>
        <end position="10"/>
    </location>
</feature>
<dbReference type="InterPro" id="IPR004364">
    <property type="entry name" value="Aa-tRNA-synt_II"/>
</dbReference>
<name>A0A1J7JHI7_9PEZI</name>
<gene>
    <name evidence="7" type="ORF">CONLIGDRAFT_645335</name>
</gene>
<dbReference type="GO" id="GO:0017101">
    <property type="term" value="C:aminoacyl-tRNA synthetase multienzyme complex"/>
    <property type="evidence" value="ECO:0007669"/>
    <property type="project" value="TreeGrafter"/>
</dbReference>
<dbReference type="GO" id="GO:0003723">
    <property type="term" value="F:RNA binding"/>
    <property type="evidence" value="ECO:0007669"/>
    <property type="project" value="TreeGrafter"/>
</dbReference>
<dbReference type="Proteomes" id="UP000182658">
    <property type="component" value="Unassembled WGS sequence"/>
</dbReference>
<evidence type="ECO:0000256" key="2">
    <source>
        <dbReference type="ARBA" id="ARBA00022598"/>
    </source>
</evidence>
<evidence type="ECO:0000256" key="4">
    <source>
        <dbReference type="ARBA" id="ARBA00022840"/>
    </source>
</evidence>
<evidence type="ECO:0000256" key="5">
    <source>
        <dbReference type="SAM" id="MobiDB-lite"/>
    </source>
</evidence>
<dbReference type="InParanoid" id="A0A1J7JHI7"/>
<dbReference type="Gene3D" id="3.30.930.10">
    <property type="entry name" value="Bira Bifunctional Protein, Domain 2"/>
    <property type="match status" value="1"/>
</dbReference>
<keyword evidence="2" id="KW-0436">Ligase</keyword>
<feature type="region of interest" description="Disordered" evidence="5">
    <location>
        <begin position="1"/>
        <end position="29"/>
    </location>
</feature>
<dbReference type="GO" id="GO:0005829">
    <property type="term" value="C:cytosol"/>
    <property type="evidence" value="ECO:0007669"/>
    <property type="project" value="TreeGrafter"/>
</dbReference>
<reference evidence="7 8" key="1">
    <citation type="submission" date="2016-10" db="EMBL/GenBank/DDBJ databases">
        <title>Draft genome sequence of Coniochaeta ligniaria NRRL30616, a lignocellulolytic fungus for bioabatement of inhibitors in plant biomass hydrolysates.</title>
        <authorList>
            <consortium name="DOE Joint Genome Institute"/>
            <person name="Jimenez D.J."/>
            <person name="Hector R.E."/>
            <person name="Riley R."/>
            <person name="Sun H."/>
            <person name="Grigoriev I.V."/>
            <person name="Van Elsas J.D."/>
            <person name="Nichols N.N."/>
        </authorList>
    </citation>
    <scope>NUCLEOTIDE SEQUENCE [LARGE SCALE GENOMIC DNA]</scope>
    <source>
        <strain evidence="7 8">NRRL 30616</strain>
    </source>
</reference>
<dbReference type="GO" id="GO:0006422">
    <property type="term" value="P:aspartyl-tRNA aminoacylation"/>
    <property type="evidence" value="ECO:0007669"/>
    <property type="project" value="InterPro"/>
</dbReference>
<accession>A0A1J7JHI7</accession>
<dbReference type="InterPro" id="IPR004523">
    <property type="entry name" value="Asp-tRNA_synthase_2"/>
</dbReference>
<proteinExistence type="predicted"/>
<dbReference type="Pfam" id="PF00152">
    <property type="entry name" value="tRNA-synt_2"/>
    <property type="match status" value="1"/>
</dbReference>
<dbReference type="AlphaFoldDB" id="A0A1J7JHI7"/>
<dbReference type="PANTHER" id="PTHR43450">
    <property type="entry name" value="ASPARTYL-TRNA SYNTHETASE"/>
    <property type="match status" value="1"/>
</dbReference>
<dbReference type="GO" id="GO:0004815">
    <property type="term" value="F:aspartate-tRNA ligase activity"/>
    <property type="evidence" value="ECO:0007669"/>
    <property type="project" value="InterPro"/>
</dbReference>